<keyword evidence="4" id="KW-1185">Reference proteome</keyword>
<keyword evidence="2" id="KW-1133">Transmembrane helix</keyword>
<dbReference type="InterPro" id="IPR036388">
    <property type="entry name" value="WH-like_DNA-bd_sf"/>
</dbReference>
<evidence type="ECO:0008006" key="5">
    <source>
        <dbReference type="Google" id="ProtNLM"/>
    </source>
</evidence>
<dbReference type="Gene3D" id="1.10.10.10">
    <property type="entry name" value="Winged helix-like DNA-binding domain superfamily/Winged helix DNA-binding domain"/>
    <property type="match status" value="1"/>
</dbReference>
<keyword evidence="2" id="KW-0472">Membrane</keyword>
<proteinExistence type="predicted"/>
<dbReference type="InterPro" id="IPR016032">
    <property type="entry name" value="Sig_transdc_resp-reg_C-effctor"/>
</dbReference>
<dbReference type="Proteomes" id="UP000286246">
    <property type="component" value="Unassembled WGS sequence"/>
</dbReference>
<reference evidence="3 4" key="1">
    <citation type="submission" date="2018-09" db="EMBL/GenBank/DDBJ databases">
        <title>Genomic Encyclopedia of Type Strains, Phase III (KMG-III): the genomes of soil and plant-associated and newly described type strains.</title>
        <authorList>
            <person name="Whitman W."/>
        </authorList>
    </citation>
    <scope>NUCLEOTIDE SEQUENCE [LARGE SCALE GENOMIC DNA]</scope>
    <source>
        <strain evidence="3 4">CECT 7938</strain>
    </source>
</reference>
<dbReference type="GO" id="GO:0006355">
    <property type="term" value="P:regulation of DNA-templated transcription"/>
    <property type="evidence" value="ECO:0007669"/>
    <property type="project" value="InterPro"/>
</dbReference>
<feature type="transmembrane region" description="Helical" evidence="2">
    <location>
        <begin position="144"/>
        <end position="165"/>
    </location>
</feature>
<dbReference type="SUPFAM" id="SSF46894">
    <property type="entry name" value="C-terminal effector domain of the bipartite response regulators"/>
    <property type="match status" value="1"/>
</dbReference>
<accession>A0A420BK15</accession>
<feature type="coiled-coil region" evidence="1">
    <location>
        <begin position="215"/>
        <end position="263"/>
    </location>
</feature>
<evidence type="ECO:0000256" key="1">
    <source>
        <dbReference type="SAM" id="Coils"/>
    </source>
</evidence>
<comment type="caution">
    <text evidence="3">The sequence shown here is derived from an EMBL/GenBank/DDBJ whole genome shotgun (WGS) entry which is preliminary data.</text>
</comment>
<dbReference type="GO" id="GO:0003677">
    <property type="term" value="F:DNA binding"/>
    <property type="evidence" value="ECO:0007669"/>
    <property type="project" value="InterPro"/>
</dbReference>
<organism evidence="3 4">
    <name type="scientific">Sphingobacterium detergens</name>
    <dbReference type="NCBI Taxonomy" id="1145106"/>
    <lineage>
        <taxon>Bacteria</taxon>
        <taxon>Pseudomonadati</taxon>
        <taxon>Bacteroidota</taxon>
        <taxon>Sphingobacteriia</taxon>
        <taxon>Sphingobacteriales</taxon>
        <taxon>Sphingobacteriaceae</taxon>
        <taxon>Sphingobacterium</taxon>
    </lineage>
</organism>
<evidence type="ECO:0000313" key="3">
    <source>
        <dbReference type="EMBL" id="RKE57062.1"/>
    </source>
</evidence>
<dbReference type="EMBL" id="RAPY01000001">
    <property type="protein sequence ID" value="RKE57062.1"/>
    <property type="molecule type" value="Genomic_DNA"/>
</dbReference>
<gene>
    <name evidence="3" type="ORF">DFQ12_1938</name>
</gene>
<evidence type="ECO:0000313" key="4">
    <source>
        <dbReference type="Proteomes" id="UP000286246"/>
    </source>
</evidence>
<keyword evidence="1" id="KW-0175">Coiled coil</keyword>
<dbReference type="AlphaFoldDB" id="A0A420BK15"/>
<dbReference type="OrthoDB" id="1090267at2"/>
<name>A0A420BK15_SPHD1</name>
<keyword evidence="2" id="KW-0812">Transmembrane</keyword>
<protein>
    <recommendedName>
        <fullName evidence="5">Regulatory LuxR family protein</fullName>
    </recommendedName>
</protein>
<sequence>MVKNPTNYYLRVLVIDVPNQSNLISKSMYVNSSFETVDEMLSSYQKTSALIYKGSFSNYAIVVKSILYPFEKKYLKPDYFDLMRMELSYWKSSSRPYLKEMFSHATFLHRVPQFDRADAQAENKQQDKTIATIESNYTQPTEHVVFLSGFCFLLIISVFVLRHWYKMKEKDHDKLQLEKNDFERRINLEIQLKVEENLKLRYLNEDLERRINQQFQMQKEELLKLQSEYETMQKEALVEALRMERKNKLLDLLREKLKSFEDLENVGVLERMIKDEMRLDETVGQSAREFQDINPDFFLRLKEISKNKLSALELRYCAYMYLNLTTKEISAAFHIEPSSVRVTKYRIKQKLQLSREDDLESFVQKLV</sequence>
<evidence type="ECO:0000256" key="2">
    <source>
        <dbReference type="SAM" id="Phobius"/>
    </source>
</evidence>
<dbReference type="RefSeq" id="WP_120258662.1">
    <property type="nucleotide sequence ID" value="NZ_RAPY01000001.1"/>
</dbReference>